<reference evidence="3 4" key="1">
    <citation type="submission" date="2020-06" db="EMBL/GenBank/DDBJ databases">
        <authorList>
            <person name="Li R."/>
            <person name="Bekaert M."/>
        </authorList>
    </citation>
    <scope>NUCLEOTIDE SEQUENCE [LARGE SCALE GENOMIC DNA]</scope>
    <source>
        <strain evidence="4">wild</strain>
    </source>
</reference>
<dbReference type="InterPro" id="IPR001650">
    <property type="entry name" value="Helicase_C-like"/>
</dbReference>
<organism evidence="3 4">
    <name type="scientific">Mytilus coruscus</name>
    <name type="common">Sea mussel</name>
    <dbReference type="NCBI Taxonomy" id="42192"/>
    <lineage>
        <taxon>Eukaryota</taxon>
        <taxon>Metazoa</taxon>
        <taxon>Spiralia</taxon>
        <taxon>Lophotrochozoa</taxon>
        <taxon>Mollusca</taxon>
        <taxon>Bivalvia</taxon>
        <taxon>Autobranchia</taxon>
        <taxon>Pteriomorphia</taxon>
        <taxon>Mytilida</taxon>
        <taxon>Mytiloidea</taxon>
        <taxon>Mytilidae</taxon>
        <taxon>Mytilinae</taxon>
        <taxon>Mytilus</taxon>
    </lineage>
</organism>
<dbReference type="InterPro" id="IPR027417">
    <property type="entry name" value="P-loop_NTPase"/>
</dbReference>
<evidence type="ECO:0000313" key="4">
    <source>
        <dbReference type="Proteomes" id="UP000507470"/>
    </source>
</evidence>
<evidence type="ECO:0000259" key="2">
    <source>
        <dbReference type="Pfam" id="PF00271"/>
    </source>
</evidence>
<dbReference type="Pfam" id="PF00271">
    <property type="entry name" value="Helicase_C"/>
    <property type="match status" value="1"/>
</dbReference>
<dbReference type="OrthoDB" id="10066805at2759"/>
<dbReference type="EMBL" id="CACVKT020009964">
    <property type="protein sequence ID" value="CAC5424201.1"/>
    <property type="molecule type" value="Genomic_DNA"/>
</dbReference>
<dbReference type="Gene3D" id="3.40.50.300">
    <property type="entry name" value="P-loop containing nucleotide triphosphate hydrolases"/>
    <property type="match status" value="1"/>
</dbReference>
<dbReference type="GO" id="GO:0003678">
    <property type="term" value="F:DNA helicase activity"/>
    <property type="evidence" value="ECO:0007669"/>
    <property type="project" value="UniProtKB-EC"/>
</dbReference>
<evidence type="ECO:0000256" key="1">
    <source>
        <dbReference type="SAM" id="MobiDB-lite"/>
    </source>
</evidence>
<accession>A0A6J8EYC0</accession>
<keyword evidence="3" id="KW-0378">Hydrolase</keyword>
<gene>
    <name evidence="3" type="ORF">MCOR_56125</name>
</gene>
<proteinExistence type="predicted"/>
<dbReference type="EC" id="3.6.4.12" evidence="3"/>
<protein>
    <submittedName>
        <fullName evidence="3">RecQ</fullName>
        <ecNumber evidence="3">3.6.4.12</ecNumber>
    </submittedName>
</protein>
<name>A0A6J8EYC0_MYTCO</name>
<sequence length="177" mass="19769">MKTDDDVKGFICTSYMNPNGNIRVVLCSTSFSMGLDVNGVDTVIYYGPANDVDDYVQESGRAEYVKSNTCRRAFILNVFKTSVEHAHIPYFCCDICRLSCKCACSCEDEFVCTNTCNQVLLKICTAIMSNEDNDSDDNDDNDITELDDIFSSDSDSDVLESSTRTPQVIYSSDDEMF</sequence>
<dbReference type="SUPFAM" id="SSF52540">
    <property type="entry name" value="P-loop containing nucleoside triphosphate hydrolases"/>
    <property type="match status" value="1"/>
</dbReference>
<dbReference type="AlphaFoldDB" id="A0A6J8EYC0"/>
<evidence type="ECO:0000313" key="3">
    <source>
        <dbReference type="EMBL" id="CAC5424201.1"/>
    </source>
</evidence>
<feature type="domain" description="Helicase C-terminal" evidence="2">
    <location>
        <begin position="19"/>
        <end position="62"/>
    </location>
</feature>
<dbReference type="Proteomes" id="UP000507470">
    <property type="component" value="Unassembled WGS sequence"/>
</dbReference>
<feature type="region of interest" description="Disordered" evidence="1">
    <location>
        <begin position="150"/>
        <end position="177"/>
    </location>
</feature>
<keyword evidence="4" id="KW-1185">Reference proteome</keyword>
<dbReference type="GO" id="GO:0016787">
    <property type="term" value="F:hydrolase activity"/>
    <property type="evidence" value="ECO:0007669"/>
    <property type="project" value="UniProtKB-KW"/>
</dbReference>